<dbReference type="CDD" id="cd14659">
    <property type="entry name" value="Imelysin-like_IPPA"/>
    <property type="match status" value="1"/>
</dbReference>
<reference evidence="5 6" key="1">
    <citation type="submission" date="2024-10" db="EMBL/GenBank/DDBJ databases">
        <authorList>
            <person name="Yang X.-N."/>
        </authorList>
    </citation>
    <scope>NUCLEOTIDE SEQUENCE [LARGE SCALE GENOMIC DNA]</scope>
    <source>
        <strain evidence="5 6">CAU 1059</strain>
    </source>
</reference>
<evidence type="ECO:0000259" key="4">
    <source>
        <dbReference type="Pfam" id="PF09375"/>
    </source>
</evidence>
<organism evidence="5 6">
    <name type="scientific">Roseovarius aquimarinus</name>
    <dbReference type="NCBI Taxonomy" id="1229156"/>
    <lineage>
        <taxon>Bacteria</taxon>
        <taxon>Pseudomonadati</taxon>
        <taxon>Pseudomonadota</taxon>
        <taxon>Alphaproteobacteria</taxon>
        <taxon>Rhodobacterales</taxon>
        <taxon>Roseobacteraceae</taxon>
        <taxon>Roseovarius</taxon>
    </lineage>
</organism>
<dbReference type="EMBL" id="JBIHMM010000003">
    <property type="protein sequence ID" value="MFH0254918.1"/>
    <property type="molecule type" value="Genomic_DNA"/>
</dbReference>
<feature type="domain" description="Imelysin-like" evidence="4">
    <location>
        <begin position="35"/>
        <end position="314"/>
    </location>
</feature>
<feature type="signal peptide" evidence="3">
    <location>
        <begin position="1"/>
        <end position="19"/>
    </location>
</feature>
<dbReference type="InterPro" id="IPR038352">
    <property type="entry name" value="Imelysin_sf"/>
</dbReference>
<sequence>MRHLIAAVIALTLPLAATAQGTGDIARDAVERHVLPRFEALDAASTALAGVAAEHCAPDAPALREAYQSAFDAWISASHLRFGPTEAEDRAFALAFWPDTRGLTPRSLRTLITEADPVIDSAESFADVSIAARGFYALEMVLFDPEIAALGDEAYRCALTEVMTEDIAALSRAILTDWQEGYASALTDPGEGGPYRTEAEPLQELFKALTYGLEFTSDSRLGRPLGTFDAPQPARAEAWRSGRSLRHVRLSLASLADLGAILAQRDPALRARLAAAFGAALESAEALDDPVFAGVTDPQARLRVESLQAAIERARDIVRDELGPELGVAPGFNALDGD</sequence>
<evidence type="ECO:0000256" key="3">
    <source>
        <dbReference type="SAM" id="SignalP"/>
    </source>
</evidence>
<keyword evidence="6" id="KW-1185">Reference proteome</keyword>
<dbReference type="Gene3D" id="1.20.1420.20">
    <property type="entry name" value="M75 peptidase, HXXE motif"/>
    <property type="match status" value="1"/>
</dbReference>
<keyword evidence="2 3" id="KW-0732">Signal</keyword>
<accession>A0ABW7I9N4</accession>
<dbReference type="RefSeq" id="WP_377172408.1">
    <property type="nucleotide sequence ID" value="NZ_JBHTJC010000003.1"/>
</dbReference>
<feature type="chain" id="PRO_5047503455" evidence="3">
    <location>
        <begin position="20"/>
        <end position="338"/>
    </location>
</feature>
<gene>
    <name evidence="5" type="ORF">ACGRVM_13510</name>
</gene>
<comment type="caution">
    <text evidence="5">The sequence shown here is derived from an EMBL/GenBank/DDBJ whole genome shotgun (WGS) entry which is preliminary data.</text>
</comment>
<proteinExistence type="predicted"/>
<dbReference type="Pfam" id="PF09375">
    <property type="entry name" value="Peptidase_M75"/>
    <property type="match status" value="1"/>
</dbReference>
<dbReference type="Proteomes" id="UP001607157">
    <property type="component" value="Unassembled WGS sequence"/>
</dbReference>
<evidence type="ECO:0000313" key="5">
    <source>
        <dbReference type="EMBL" id="MFH0254918.1"/>
    </source>
</evidence>
<dbReference type="InterPro" id="IPR034984">
    <property type="entry name" value="Imelysin-like_IPPA"/>
</dbReference>
<dbReference type="InterPro" id="IPR018976">
    <property type="entry name" value="Imelysin-like"/>
</dbReference>
<comment type="subcellular location">
    <subcellularLocation>
        <location evidence="1">Cell envelope</location>
    </subcellularLocation>
</comment>
<evidence type="ECO:0000256" key="2">
    <source>
        <dbReference type="ARBA" id="ARBA00022729"/>
    </source>
</evidence>
<evidence type="ECO:0000313" key="6">
    <source>
        <dbReference type="Proteomes" id="UP001607157"/>
    </source>
</evidence>
<evidence type="ECO:0000256" key="1">
    <source>
        <dbReference type="ARBA" id="ARBA00004196"/>
    </source>
</evidence>
<protein>
    <submittedName>
        <fullName evidence="5">Imelysin family protein</fullName>
    </submittedName>
</protein>
<name>A0ABW7I9N4_9RHOB</name>